<gene>
    <name evidence="4" type="ORF">GLW04_01640</name>
</gene>
<dbReference type="PANTHER" id="PTHR11820:SF7">
    <property type="entry name" value="ACYLPYRUVASE FAHD1, MITOCHONDRIAL"/>
    <property type="match status" value="1"/>
</dbReference>
<keyword evidence="4" id="KW-0378">Hydrolase</keyword>
<dbReference type="Proteomes" id="UP000460949">
    <property type="component" value="Unassembled WGS sequence"/>
</dbReference>
<dbReference type="Pfam" id="PF01557">
    <property type="entry name" value="FAA_hydrolase"/>
    <property type="match status" value="1"/>
</dbReference>
<dbReference type="Gene3D" id="3.90.850.10">
    <property type="entry name" value="Fumarylacetoacetase-like, C-terminal domain"/>
    <property type="match status" value="1"/>
</dbReference>
<dbReference type="SUPFAM" id="SSF56529">
    <property type="entry name" value="FAH"/>
    <property type="match status" value="1"/>
</dbReference>
<dbReference type="EMBL" id="WMET01000001">
    <property type="protein sequence ID" value="MYL18570.1"/>
    <property type="molecule type" value="Genomic_DNA"/>
</dbReference>
<reference evidence="4 5" key="1">
    <citation type="submission" date="2019-11" db="EMBL/GenBank/DDBJ databases">
        <title>Genome sequences of 17 halophilic strains isolated from different environments.</title>
        <authorList>
            <person name="Furrow R.E."/>
        </authorList>
    </citation>
    <scope>NUCLEOTIDE SEQUENCE [LARGE SCALE GENOMIC DNA]</scope>
    <source>
        <strain evidence="4 5">22511_23_Filter</strain>
    </source>
</reference>
<dbReference type="GO" id="GO:0018773">
    <property type="term" value="F:acetylpyruvate hydrolase activity"/>
    <property type="evidence" value="ECO:0007669"/>
    <property type="project" value="TreeGrafter"/>
</dbReference>
<name>A0A845DM53_9BACI</name>
<dbReference type="InterPro" id="IPR036663">
    <property type="entry name" value="Fumarylacetoacetase_C_sf"/>
</dbReference>
<comment type="similarity">
    <text evidence="1">Belongs to the FAH family.</text>
</comment>
<evidence type="ECO:0000313" key="4">
    <source>
        <dbReference type="EMBL" id="MYL18570.1"/>
    </source>
</evidence>
<proteinExistence type="inferred from homology"/>
<dbReference type="GO" id="GO:0046872">
    <property type="term" value="F:metal ion binding"/>
    <property type="evidence" value="ECO:0007669"/>
    <property type="project" value="UniProtKB-KW"/>
</dbReference>
<evidence type="ECO:0000313" key="5">
    <source>
        <dbReference type="Proteomes" id="UP000460949"/>
    </source>
</evidence>
<sequence>MEEIRNIYCVGRNYRKHAEELGNQVPSEPLIFMKPTHALHKAEGGLPLPFEQGAIHFEGELVVKMREDYHPDKPLDSMIGGMAFGIDFTARDVQSKLKEKGHPWTMAKGFPGSAVLSRFVPFPGEEAFRKVTFTLYKKEELVQKGQPERMIFPLRELVDVIGSRLGLSRGDIIFTGTPEGVGPVGHGDVFTFEMESGGQSYSFGPLHIQ</sequence>
<accession>A0A845DM53</accession>
<protein>
    <submittedName>
        <fullName evidence="4">FAA hydrolase family protein</fullName>
    </submittedName>
</protein>
<organism evidence="4 5">
    <name type="scientific">Halobacillus litoralis</name>
    <dbReference type="NCBI Taxonomy" id="45668"/>
    <lineage>
        <taxon>Bacteria</taxon>
        <taxon>Bacillati</taxon>
        <taxon>Bacillota</taxon>
        <taxon>Bacilli</taxon>
        <taxon>Bacillales</taxon>
        <taxon>Bacillaceae</taxon>
        <taxon>Halobacillus</taxon>
    </lineage>
</organism>
<feature type="domain" description="Fumarylacetoacetase-like C-terminal" evidence="3">
    <location>
        <begin position="7"/>
        <end position="197"/>
    </location>
</feature>
<evidence type="ECO:0000259" key="3">
    <source>
        <dbReference type="Pfam" id="PF01557"/>
    </source>
</evidence>
<evidence type="ECO:0000256" key="2">
    <source>
        <dbReference type="ARBA" id="ARBA00022723"/>
    </source>
</evidence>
<dbReference type="AlphaFoldDB" id="A0A845DM53"/>
<dbReference type="PANTHER" id="PTHR11820">
    <property type="entry name" value="ACYLPYRUVASE"/>
    <property type="match status" value="1"/>
</dbReference>
<dbReference type="InterPro" id="IPR011234">
    <property type="entry name" value="Fumarylacetoacetase-like_C"/>
</dbReference>
<comment type="caution">
    <text evidence="4">The sequence shown here is derived from an EMBL/GenBank/DDBJ whole genome shotgun (WGS) entry which is preliminary data.</text>
</comment>
<evidence type="ECO:0000256" key="1">
    <source>
        <dbReference type="ARBA" id="ARBA00010211"/>
    </source>
</evidence>
<keyword evidence="2" id="KW-0479">Metal-binding</keyword>